<name>A0ABQ5KQE0_9EUKA</name>
<evidence type="ECO:0000256" key="1">
    <source>
        <dbReference type="SAM" id="Coils"/>
    </source>
</evidence>
<keyword evidence="1" id="KW-0175">Coiled coil</keyword>
<dbReference type="Gene3D" id="3.90.228.10">
    <property type="match status" value="1"/>
</dbReference>
<evidence type="ECO:0000313" key="3">
    <source>
        <dbReference type="Proteomes" id="UP001057375"/>
    </source>
</evidence>
<feature type="coiled-coil region" evidence="1">
    <location>
        <begin position="554"/>
        <end position="648"/>
    </location>
</feature>
<dbReference type="CDD" id="cd22265">
    <property type="entry name" value="UDM1_RNF168"/>
    <property type="match status" value="1"/>
</dbReference>
<dbReference type="PANTHER" id="PTHR45740:SF2">
    <property type="entry name" value="POLY [ADP-RIBOSE] POLYMERASE"/>
    <property type="match status" value="1"/>
</dbReference>
<dbReference type="Proteomes" id="UP001057375">
    <property type="component" value="Unassembled WGS sequence"/>
</dbReference>
<reference evidence="2" key="1">
    <citation type="submission" date="2022-03" db="EMBL/GenBank/DDBJ databases">
        <title>Draft genome sequence of Aduncisulcus paluster, a free-living microaerophilic Fornicata.</title>
        <authorList>
            <person name="Yuyama I."/>
            <person name="Kume K."/>
            <person name="Tamura T."/>
            <person name="Inagaki Y."/>
            <person name="Hashimoto T."/>
        </authorList>
    </citation>
    <scope>NUCLEOTIDE SEQUENCE</scope>
    <source>
        <strain evidence="2">NY0171</strain>
    </source>
</reference>
<comment type="caution">
    <text evidence="2">The sequence shown here is derived from an EMBL/GenBank/DDBJ whole genome shotgun (WGS) entry which is preliminary data.</text>
</comment>
<keyword evidence="3" id="KW-1185">Reference proteome</keyword>
<dbReference type="SUPFAM" id="SSF56399">
    <property type="entry name" value="ADP-ribosylation"/>
    <property type="match status" value="1"/>
</dbReference>
<evidence type="ECO:0000313" key="2">
    <source>
        <dbReference type="EMBL" id="GKT34698.1"/>
    </source>
</evidence>
<gene>
    <name evidence="2" type="ORF">ADUPG1_008004</name>
</gene>
<protein>
    <recommendedName>
        <fullName evidence="4">Poly [ADP-ribose] polymerase</fullName>
    </recommendedName>
</protein>
<sequence length="918" mass="105328">MSSTSTTILSYLISEYNLTKRTIAHEAKTSEDVLFLIKRLRILFIQNIYCLTSLSATEETQVWEIWRYLSFSLFFLSKLPMLKKDDKKLNDYFCSTFKAEIESIKTASSAKKEELQRFIRDCCIFSQYAPILTWAKEDIQLFNSISIEHPGKPLPYFKSKHLSRLKVPHSKISPEDSPKIDEILKNCDEIGLPLHVFVRRPVVFSSKLCLFAELILFTDEIPKLTNPDDIIMFFKASLLSSLAISWLFKGFPPSYSFIDAYCSSYRFNMIPLDNSMARNYSDIILHDIYFENIVIPSSKSIFDWVRDRFATTKVPKLQYLCLSIDFLSSSISTHSPNLLIMEYVFGPGLKELPSSSIEYFHHMSSCYDKDKDSSEKDKASSDRMDACRISLPSTSSVNFELFSCLSRMDSFLTSPFSCEDHARMDDLIMDIESKYAHPAHRDREDSEDCEDEANLLESLLKTIGDKSKTISTLESQIQTAQEAQDALKIDISTLREDSKTLEEEKTMVIEDKLRFEKMKKDRSQQLNHDLIEILTKDKMLGIQAKVVKHNRRVIAEITKEQEILKQNCEKQSRELKKKKKRNQELVQALRDAEEDAARIGKLSKKKREEHLKKIQNLKKQLDDMGLEIAKKQRELSKAKKESAAVVKKLSSVQEYFPSDWCIYTGMCLSDHLSKTPYCIPLDSSTHSLFQRAIDDSTSRHFKVISVERIENPALWSGYDKARKTILEINHELKTWFEKIRTRMDGTDLAQLLAKNSSSPSDILFDRKNLPSSSLDPKTGLACDYPKLSSDPFHNEKYLWYSSKDVSSLWKTGIDTRSIEVGTFGRGIHTFDVFHEADKSAPESSPGVYTVLLLRVLLGPAVYHQTSSSTQRRPPNHPKGNMIAASSVCGKLTGGENQYVVFETTSVYPQYYIKYSRGK</sequence>
<organism evidence="2 3">
    <name type="scientific">Aduncisulcus paluster</name>
    <dbReference type="NCBI Taxonomy" id="2918883"/>
    <lineage>
        <taxon>Eukaryota</taxon>
        <taxon>Metamonada</taxon>
        <taxon>Carpediemonas-like organisms</taxon>
        <taxon>Aduncisulcus</taxon>
    </lineage>
</organism>
<evidence type="ECO:0008006" key="4">
    <source>
        <dbReference type="Google" id="ProtNLM"/>
    </source>
</evidence>
<dbReference type="PANTHER" id="PTHR45740">
    <property type="entry name" value="POLY [ADP-RIBOSE] POLYMERASE"/>
    <property type="match status" value="1"/>
</dbReference>
<proteinExistence type="predicted"/>
<dbReference type="InterPro" id="IPR051712">
    <property type="entry name" value="ARTD-AVP"/>
</dbReference>
<dbReference type="EMBL" id="BQXS01010852">
    <property type="protein sequence ID" value="GKT34698.1"/>
    <property type="molecule type" value="Genomic_DNA"/>
</dbReference>
<accession>A0ABQ5KQE0</accession>
<feature type="coiled-coil region" evidence="1">
    <location>
        <begin position="470"/>
        <end position="504"/>
    </location>
</feature>